<name>A0A097P8W5_9ABAC</name>
<dbReference type="Gene3D" id="2.40.270.10">
    <property type="entry name" value="DNA-directed RNA polymerase, subunit 2, domain 6"/>
    <property type="match status" value="1"/>
</dbReference>
<keyword evidence="4" id="KW-0808">Transferase</keyword>
<dbReference type="GO" id="GO:0003899">
    <property type="term" value="F:DNA-directed RNA polymerase activity"/>
    <property type="evidence" value="ECO:0007669"/>
    <property type="project" value="UniProtKB-EC"/>
</dbReference>
<evidence type="ECO:0000256" key="1">
    <source>
        <dbReference type="ARBA" id="ARBA00006835"/>
    </source>
</evidence>
<reference evidence="8 9" key="1">
    <citation type="journal article" date="2014" name="PLoS ONE">
        <title>Genomic Sequencing and Analysis of Sucra jujuba Nucleopolyhedrovirus.</title>
        <authorList>
            <person name="Liu X."/>
            <person name="Yin F."/>
            <person name="Zhu Z."/>
            <person name="Hou D."/>
            <person name="Wang J."/>
            <person name="Zhang L."/>
            <person name="Wang M."/>
            <person name="Wang H."/>
            <person name="Hu Z."/>
            <person name="Deng F."/>
        </authorList>
    </citation>
    <scope>NUCLEOTIDE SEQUENCE [LARGE SCALE GENOMIC DNA]</scope>
    <source>
        <strain evidence="8">473</strain>
    </source>
</reference>
<dbReference type="OrthoDB" id="898at10239"/>
<comment type="catalytic activity">
    <reaction evidence="7">
        <text>RNA(n) + a ribonucleoside 5'-triphosphate = RNA(n+1) + diphosphate</text>
        <dbReference type="Rhea" id="RHEA:21248"/>
        <dbReference type="Rhea" id="RHEA-COMP:14527"/>
        <dbReference type="Rhea" id="RHEA-COMP:17342"/>
        <dbReference type="ChEBI" id="CHEBI:33019"/>
        <dbReference type="ChEBI" id="CHEBI:61557"/>
        <dbReference type="ChEBI" id="CHEBI:140395"/>
        <dbReference type="EC" id="2.7.7.6"/>
    </reaction>
</comment>
<dbReference type="Pfam" id="PF04941">
    <property type="entry name" value="LEF-8"/>
    <property type="match status" value="1"/>
</dbReference>
<keyword evidence="9" id="KW-1185">Reference proteome</keyword>
<dbReference type="EMBL" id="KJ676450">
    <property type="protein sequence ID" value="AIU41272.1"/>
    <property type="molecule type" value="Genomic_DNA"/>
</dbReference>
<keyword evidence="3" id="KW-0240">DNA-directed RNA polymerase</keyword>
<dbReference type="InterPro" id="IPR037033">
    <property type="entry name" value="DNA-dir_RNAP_su2_hyb_sf"/>
</dbReference>
<dbReference type="Proteomes" id="UP000201917">
    <property type="component" value="Segment"/>
</dbReference>
<keyword evidence="6" id="KW-0804">Transcription</keyword>
<evidence type="ECO:0000313" key="9">
    <source>
        <dbReference type="Proteomes" id="UP000201917"/>
    </source>
</evidence>
<dbReference type="GO" id="GO:0006351">
    <property type="term" value="P:DNA-templated transcription"/>
    <property type="evidence" value="ECO:0007669"/>
    <property type="project" value="InterPro"/>
</dbReference>
<proteinExistence type="inferred from homology"/>
<accession>A0A097P8W5</accession>
<dbReference type="GO" id="GO:0000428">
    <property type="term" value="C:DNA-directed RNA polymerase complex"/>
    <property type="evidence" value="ECO:0007669"/>
    <property type="project" value="UniProtKB-KW"/>
</dbReference>
<dbReference type="InterPro" id="IPR007121">
    <property type="entry name" value="RNA_pol_bsu_CS"/>
</dbReference>
<sequence length="905" mass="104738">MTDVIKDFNNLYAELEQKYCLQFFLNCADKQDNETSLKCLQERKSYLCCAVDSCGRCVLHKCVPVIFGTTLDAKFRAGDGKSVTDILGTFMIDGRNLSFPNIMMNNNILIHNFYDKQYSKSCKRMFLYGNMDEEKKINRAIQLVYDKHEDVLLARDVYAREYVVTQDLNTVLDLYLQRSGKWEPLNFLFNYSPYQTKTLVEQIKKIMKVDINYSIDSLANKIIYKHDYLLSLCFRSVLKQYEALKMQEENGSDSKNLSHGPVKRKKLQTVLYPKECKKIVETIVNGKLIYTVSKTFSKQRKNFIVYQDNSSNNNIEINTPLLKYRVGNEVVRITNDTMRQNMLMQKNDFVKYVDSFFHGEMTVAGKKFFLCRNVRLPAVNYETIKSKFEELLHEKLIRPLTENDLEQLNDDDNDNAAANTPDNCSNNNTNCEKPAVLRITFNDRPTIYCCERADLYKIFYYVKRNMCPIEMKLNSNILFVNHHEGMICLKRTVRITKANVTIAVLLTPYEYHNNEALLRITDDIGVVEENDTVTCLMSKLVQYYYKNYTNIFRTVPVPKLIVSLTNLKNAMPVITYSEGYNFVDDLPQGNSVIVAPHIRMNNKMFKLWTLVRDHRLMTAEDPYIPDNKLPIRLFNNKINKLKGKLVYGKNETPSVKFNASENFNCINVAGGNVLHMAGVIVSNVKIAWIYDGKRYKIETCRNKNFYVFKIYVYFRQLLNQTVEKINSVLNVFNDTVYLKLTMVTSTNDLQGVKICGIHGQKGVMNGSEDLTEWMSEDGTCAQICLSPISFLSRQSNFDDVEKKYVVRGGCFNDPAAKRFPIFNIPYMFFNNTPDNIYKEFIKTNHTGHEKIEGTRLDQWTINQSFAGNRMAESLQCIRGSTNLPDNSGEFHVMSSLMHCNNTIML</sequence>
<dbReference type="KEGG" id="vg:26382488"/>
<dbReference type="GO" id="GO:0003677">
    <property type="term" value="F:DNA binding"/>
    <property type="evidence" value="ECO:0007669"/>
    <property type="project" value="InterPro"/>
</dbReference>
<evidence type="ECO:0000256" key="3">
    <source>
        <dbReference type="ARBA" id="ARBA00022478"/>
    </source>
</evidence>
<evidence type="ECO:0000256" key="6">
    <source>
        <dbReference type="ARBA" id="ARBA00023163"/>
    </source>
</evidence>
<dbReference type="InterPro" id="IPR007025">
    <property type="entry name" value="LEF-8"/>
</dbReference>
<dbReference type="PROSITE" id="PS01166">
    <property type="entry name" value="RNA_POL_BETA"/>
    <property type="match status" value="1"/>
</dbReference>
<comment type="similarity">
    <text evidence="1">Belongs to the RNA polymerase beta chain family.</text>
</comment>
<protein>
    <recommendedName>
        <fullName evidence="2">DNA-directed RNA polymerase</fullName>
        <ecNumber evidence="2">2.7.7.6</ecNumber>
    </recommendedName>
</protein>
<organism evidence="8 9">
    <name type="scientific">Sucra jujuba nucleopolyhedrovirus</name>
    <dbReference type="NCBI Taxonomy" id="1563660"/>
    <lineage>
        <taxon>Viruses</taxon>
        <taxon>Viruses incertae sedis</taxon>
        <taxon>Naldaviricetes</taxon>
        <taxon>Lefavirales</taxon>
        <taxon>Baculoviridae</taxon>
        <taxon>Alphabaculovirus</taxon>
        <taxon>Alphabaculovirus sujujubae</taxon>
    </lineage>
</organism>
<dbReference type="EC" id="2.7.7.6" evidence="2"/>
<dbReference type="GeneID" id="26382488"/>
<evidence type="ECO:0000256" key="7">
    <source>
        <dbReference type="ARBA" id="ARBA00048552"/>
    </source>
</evidence>
<keyword evidence="5" id="KW-0548">Nucleotidyltransferase</keyword>
<evidence type="ECO:0000256" key="4">
    <source>
        <dbReference type="ARBA" id="ARBA00022679"/>
    </source>
</evidence>
<evidence type="ECO:0000313" key="8">
    <source>
        <dbReference type="EMBL" id="AIU41272.1"/>
    </source>
</evidence>
<evidence type="ECO:0000256" key="5">
    <source>
        <dbReference type="ARBA" id="ARBA00022695"/>
    </source>
</evidence>
<evidence type="ECO:0000256" key="2">
    <source>
        <dbReference type="ARBA" id="ARBA00012418"/>
    </source>
</evidence>
<dbReference type="RefSeq" id="YP_009186724.1">
    <property type="nucleotide sequence ID" value="NC_028636.1"/>
</dbReference>